<evidence type="ECO:0000313" key="4">
    <source>
        <dbReference type="Proteomes" id="UP001153636"/>
    </source>
</evidence>
<keyword evidence="2" id="KW-0472">Membrane</keyword>
<proteinExistence type="predicted"/>
<evidence type="ECO:0000256" key="2">
    <source>
        <dbReference type="SAM" id="Phobius"/>
    </source>
</evidence>
<dbReference type="AlphaFoldDB" id="A0A9P0CUJ1"/>
<dbReference type="OrthoDB" id="6772554at2759"/>
<keyword evidence="2" id="KW-1133">Transmembrane helix</keyword>
<dbReference type="EMBL" id="OV651814">
    <property type="protein sequence ID" value="CAH1106793.1"/>
    <property type="molecule type" value="Genomic_DNA"/>
</dbReference>
<sequence length="151" mass="16292">MSSTKKSKSKRKQSKRKINVKKSKKLKTITLSKAIQKIKKQLLISKPQTLGSAIQLALKVLKSFNKKISKPRVIKVPKTGGILPLIPIFAGLSALGALTRGAASIAKAVGDAKAAKEQLLESHRHNKTMESIAIGKGLDLKPYKSGLGLFL</sequence>
<keyword evidence="2" id="KW-0812">Transmembrane</keyword>
<reference evidence="3" key="1">
    <citation type="submission" date="2022-01" db="EMBL/GenBank/DDBJ databases">
        <authorList>
            <person name="King R."/>
        </authorList>
    </citation>
    <scope>NUCLEOTIDE SEQUENCE</scope>
</reference>
<dbReference type="Proteomes" id="UP001153636">
    <property type="component" value="Chromosome 2"/>
</dbReference>
<gene>
    <name evidence="3" type="ORF">PSYICH_LOCUS7016</name>
</gene>
<protein>
    <submittedName>
        <fullName evidence="3">Uncharacterized protein</fullName>
    </submittedName>
</protein>
<feature type="transmembrane region" description="Helical" evidence="2">
    <location>
        <begin position="79"/>
        <end position="98"/>
    </location>
</feature>
<organism evidence="3 4">
    <name type="scientific">Psylliodes chrysocephalus</name>
    <dbReference type="NCBI Taxonomy" id="3402493"/>
    <lineage>
        <taxon>Eukaryota</taxon>
        <taxon>Metazoa</taxon>
        <taxon>Ecdysozoa</taxon>
        <taxon>Arthropoda</taxon>
        <taxon>Hexapoda</taxon>
        <taxon>Insecta</taxon>
        <taxon>Pterygota</taxon>
        <taxon>Neoptera</taxon>
        <taxon>Endopterygota</taxon>
        <taxon>Coleoptera</taxon>
        <taxon>Polyphaga</taxon>
        <taxon>Cucujiformia</taxon>
        <taxon>Chrysomeloidea</taxon>
        <taxon>Chrysomelidae</taxon>
        <taxon>Galerucinae</taxon>
        <taxon>Alticini</taxon>
        <taxon>Psylliodes</taxon>
    </lineage>
</organism>
<evidence type="ECO:0000313" key="3">
    <source>
        <dbReference type="EMBL" id="CAH1106793.1"/>
    </source>
</evidence>
<evidence type="ECO:0000256" key="1">
    <source>
        <dbReference type="SAM" id="MobiDB-lite"/>
    </source>
</evidence>
<name>A0A9P0CUJ1_9CUCU</name>
<keyword evidence="4" id="KW-1185">Reference proteome</keyword>
<accession>A0A9P0CUJ1</accession>
<feature type="region of interest" description="Disordered" evidence="1">
    <location>
        <begin position="1"/>
        <end position="23"/>
    </location>
</feature>